<gene>
    <name evidence="1" type="ORF">DNJ73_06055</name>
</gene>
<comment type="caution">
    <text evidence="1">The sequence shown here is derived from an EMBL/GenBank/DDBJ whole genome shotgun (WGS) entry which is preliminary data.</text>
</comment>
<protein>
    <submittedName>
        <fullName evidence="1">Uncharacterized protein</fullName>
    </submittedName>
</protein>
<accession>A0A318R3T4</accession>
<dbReference type="Proteomes" id="UP000247807">
    <property type="component" value="Unassembled WGS sequence"/>
</dbReference>
<reference evidence="1 2" key="1">
    <citation type="journal article" date="2018" name="Appl. Environ. Microbiol.">
        <title>Genome rearrangement shapes Prochlorococcus ecological adaptation.</title>
        <authorList>
            <person name="Yan W."/>
            <person name="Wei S."/>
            <person name="Wang Q."/>
            <person name="Xiao X."/>
            <person name="Zeng Q."/>
            <person name="Jiao N."/>
            <person name="Zhang R."/>
        </authorList>
    </citation>
    <scope>NUCLEOTIDE SEQUENCE [LARGE SCALE GENOMIC DNA]</scope>
    <source>
        <strain evidence="1 2">XMU1408</strain>
    </source>
</reference>
<dbReference type="OrthoDB" id="541985at2"/>
<name>A0A318R3T4_PROMR</name>
<sequence length="91" mass="10854">MFYRLFLTSMMTLLILEVSNPLEYKAEHKNNLINKFCIASLKSKFKFENKEKLEEISHFTCKCFFEKYSSGSSIKNSRIFCRDKTTEEFNL</sequence>
<dbReference type="EMBL" id="QJUE01000004">
    <property type="protein sequence ID" value="PYE01643.1"/>
    <property type="molecule type" value="Genomic_DNA"/>
</dbReference>
<evidence type="ECO:0000313" key="2">
    <source>
        <dbReference type="Proteomes" id="UP000247807"/>
    </source>
</evidence>
<evidence type="ECO:0000313" key="1">
    <source>
        <dbReference type="EMBL" id="PYE01643.1"/>
    </source>
</evidence>
<organism evidence="1 2">
    <name type="scientific">Prochlorococcus marinus XMU1408</name>
    <dbReference type="NCBI Taxonomy" id="2213228"/>
    <lineage>
        <taxon>Bacteria</taxon>
        <taxon>Bacillati</taxon>
        <taxon>Cyanobacteriota</taxon>
        <taxon>Cyanophyceae</taxon>
        <taxon>Synechococcales</taxon>
        <taxon>Prochlorococcaceae</taxon>
        <taxon>Prochlorococcus</taxon>
    </lineage>
</organism>
<dbReference type="AlphaFoldDB" id="A0A318R3T4"/>
<proteinExistence type="predicted"/>